<dbReference type="Proteomes" id="UP000030763">
    <property type="component" value="Unassembled WGS sequence"/>
</dbReference>
<name>U6M1W2_EIMMA</name>
<accession>U6M1W2</accession>
<dbReference type="AlphaFoldDB" id="U6M1W2"/>
<evidence type="ECO:0000313" key="3">
    <source>
        <dbReference type="Proteomes" id="UP000030763"/>
    </source>
</evidence>
<sequence length="521" mass="55551">MEISQWTPNVHVSQRDGDARGLRQSRTAVVRRLASGDEDETCKHILKLLGAVEEEGPNTPLGSQEPHQISEPKQNVNPRKRKPSPPTHGDDPMTKRPLLDKQMETLAGGLHDDFHFPATSSSHASGAQGVEGYAKPSGSSTELCASSTSLQGEQSSSGCPLSGDLQIRQPGSHNSSGPALSTEAETGSTGSEGVTDSGQLEERFLAPSLIDQWFLDYILEPSSTPYTGAEQYNDPQKIPVQGMANAADLLAHTNKHLPNLPSPFDHGSAIANAWLRVMDAQNVQENARPSAELDSSLPSLQGDQITLGYQFSGGLATTQKGADEANRTTLTTEAETASHGAEPMAYHSFLDMLRADEGTLEQQWLDAITEPSSSSFPRSGVGHYRDSPEFGGQTTADGADQLAHAHIKLAEPRTQVHGSKRSSAQLPLGDAHGVPPLLDPSGGSTEIDKDSAPLQNPFVLRHIPPFMKKQLQVPPLSLPTWPPNELRASTASVPSSSEAPSSEVHPPGSGPSHSPVVCLRR</sequence>
<gene>
    <name evidence="2" type="ORF">EMWEY_00046670</name>
</gene>
<dbReference type="VEuPathDB" id="ToxoDB:EMWEY_00046670"/>
<evidence type="ECO:0000313" key="2">
    <source>
        <dbReference type="EMBL" id="CDJ58011.1"/>
    </source>
</evidence>
<evidence type="ECO:0000256" key="1">
    <source>
        <dbReference type="SAM" id="MobiDB-lite"/>
    </source>
</evidence>
<proteinExistence type="predicted"/>
<keyword evidence="3" id="KW-1185">Reference proteome</keyword>
<feature type="compositionally biased region" description="Low complexity" evidence="1">
    <location>
        <begin position="491"/>
        <end position="521"/>
    </location>
</feature>
<feature type="region of interest" description="Disordered" evidence="1">
    <location>
        <begin position="477"/>
        <end position="521"/>
    </location>
</feature>
<organism evidence="2 3">
    <name type="scientific">Eimeria maxima</name>
    <name type="common">Coccidian parasite</name>
    <dbReference type="NCBI Taxonomy" id="5804"/>
    <lineage>
        <taxon>Eukaryota</taxon>
        <taxon>Sar</taxon>
        <taxon>Alveolata</taxon>
        <taxon>Apicomplexa</taxon>
        <taxon>Conoidasida</taxon>
        <taxon>Coccidia</taxon>
        <taxon>Eucoccidiorida</taxon>
        <taxon>Eimeriorina</taxon>
        <taxon>Eimeriidae</taxon>
        <taxon>Eimeria</taxon>
    </lineage>
</organism>
<feature type="region of interest" description="Disordered" evidence="1">
    <location>
        <begin position="411"/>
        <end position="451"/>
    </location>
</feature>
<feature type="region of interest" description="Disordered" evidence="1">
    <location>
        <begin position="111"/>
        <end position="197"/>
    </location>
</feature>
<reference evidence="2" key="2">
    <citation type="submission" date="2013-10" db="EMBL/GenBank/DDBJ databases">
        <authorList>
            <person name="Aslett M."/>
        </authorList>
    </citation>
    <scope>NUCLEOTIDE SEQUENCE [LARGE SCALE GENOMIC DNA]</scope>
    <source>
        <strain evidence="2">Weybridge</strain>
    </source>
</reference>
<feature type="region of interest" description="Disordered" evidence="1">
    <location>
        <begin position="53"/>
        <end position="96"/>
    </location>
</feature>
<feature type="region of interest" description="Disordered" evidence="1">
    <location>
        <begin position="1"/>
        <end position="23"/>
    </location>
</feature>
<feature type="compositionally biased region" description="Polar residues" evidence="1">
    <location>
        <begin position="60"/>
        <end position="77"/>
    </location>
</feature>
<feature type="compositionally biased region" description="Low complexity" evidence="1">
    <location>
        <begin position="146"/>
        <end position="158"/>
    </location>
</feature>
<protein>
    <submittedName>
        <fullName evidence="2">Uncharacterized protein</fullName>
    </submittedName>
</protein>
<reference evidence="2" key="1">
    <citation type="submission" date="2013-10" db="EMBL/GenBank/DDBJ databases">
        <title>Genomic analysis of the causative agents of coccidiosis in chickens.</title>
        <authorList>
            <person name="Reid A.J."/>
            <person name="Blake D."/>
            <person name="Billington K."/>
            <person name="Browne H."/>
            <person name="Dunn M."/>
            <person name="Hung S."/>
            <person name="Kawahara F."/>
            <person name="Miranda-Saavedra D."/>
            <person name="Mourier T."/>
            <person name="Nagra H."/>
            <person name="Otto T.D."/>
            <person name="Rawlings N."/>
            <person name="Sanchez A."/>
            <person name="Sanders M."/>
            <person name="Subramaniam C."/>
            <person name="Tay Y."/>
            <person name="Dear P."/>
            <person name="Doerig C."/>
            <person name="Gruber A."/>
            <person name="Parkinson J."/>
            <person name="Shirley M."/>
            <person name="Wan K.L."/>
            <person name="Berriman M."/>
            <person name="Tomley F."/>
            <person name="Pain A."/>
        </authorList>
    </citation>
    <scope>NUCLEOTIDE SEQUENCE [LARGE SCALE GENOMIC DNA]</scope>
    <source>
        <strain evidence="2">Weybridge</strain>
    </source>
</reference>
<feature type="compositionally biased region" description="Polar residues" evidence="1">
    <location>
        <begin position="1"/>
        <end position="12"/>
    </location>
</feature>
<dbReference type="GeneID" id="25338653"/>
<dbReference type="EMBL" id="HG719443">
    <property type="protein sequence ID" value="CDJ58011.1"/>
    <property type="molecule type" value="Genomic_DNA"/>
</dbReference>
<dbReference type="RefSeq" id="XP_013334659.1">
    <property type="nucleotide sequence ID" value="XM_013479205.1"/>
</dbReference>
<feature type="compositionally biased region" description="Polar residues" evidence="1">
    <location>
        <begin position="169"/>
        <end position="197"/>
    </location>
</feature>
<feature type="region of interest" description="Disordered" evidence="1">
    <location>
        <begin position="370"/>
        <end position="396"/>
    </location>
</feature>